<dbReference type="STRING" id="504805.SAMN05421505_103166"/>
<feature type="region of interest" description="Disordered" evidence="1">
    <location>
        <begin position="122"/>
        <end position="172"/>
    </location>
</feature>
<proteinExistence type="predicted"/>
<protein>
    <submittedName>
        <fullName evidence="2">Uncharacterized protein</fullName>
    </submittedName>
</protein>
<keyword evidence="3" id="KW-1185">Reference proteome</keyword>
<gene>
    <name evidence="2" type="ORF">SAMN05421505_103166</name>
</gene>
<evidence type="ECO:0000313" key="3">
    <source>
        <dbReference type="Proteomes" id="UP000198923"/>
    </source>
</evidence>
<name>A0A1G7T9R2_9ACTN</name>
<dbReference type="AlphaFoldDB" id="A0A1G7T9R2"/>
<dbReference type="EMBL" id="FNCN01000003">
    <property type="protein sequence ID" value="SDG31822.1"/>
    <property type="molecule type" value="Genomic_DNA"/>
</dbReference>
<feature type="region of interest" description="Disordered" evidence="1">
    <location>
        <begin position="78"/>
        <end position="101"/>
    </location>
</feature>
<dbReference type="Proteomes" id="UP000198923">
    <property type="component" value="Unassembled WGS sequence"/>
</dbReference>
<reference evidence="2 3" key="1">
    <citation type="submission" date="2016-10" db="EMBL/GenBank/DDBJ databases">
        <authorList>
            <person name="de Groot N.N."/>
        </authorList>
    </citation>
    <scope>NUCLEOTIDE SEQUENCE [LARGE SCALE GENOMIC DNA]</scope>
    <source>
        <strain evidence="2 3">CPCC 201354</strain>
    </source>
</reference>
<dbReference type="RefSeq" id="WP_093168397.1">
    <property type="nucleotide sequence ID" value="NZ_FNCN01000003.1"/>
</dbReference>
<evidence type="ECO:0000313" key="2">
    <source>
        <dbReference type="EMBL" id="SDG31822.1"/>
    </source>
</evidence>
<evidence type="ECO:0000256" key="1">
    <source>
        <dbReference type="SAM" id="MobiDB-lite"/>
    </source>
</evidence>
<accession>A0A1G7T9R2</accession>
<sequence>MSQSLQDGVLAQFGERGLRQIAVLPGADAPSATEAVTASLGTLVGGVGDMAHNTADPEGASAPRRVLTGRLDRALGGRGTVAAAQKIPQAHGSRSGDMPRVPMAPAPLVMSTLVRRAAERDTDAGTIARDLGRQPPVAGAAPRRRAGEGALRGPSPEAERPPDAVSASTPAR</sequence>
<organism evidence="2 3">
    <name type="scientific">Sinosporangium album</name>
    <dbReference type="NCBI Taxonomy" id="504805"/>
    <lineage>
        <taxon>Bacteria</taxon>
        <taxon>Bacillati</taxon>
        <taxon>Actinomycetota</taxon>
        <taxon>Actinomycetes</taxon>
        <taxon>Streptosporangiales</taxon>
        <taxon>Streptosporangiaceae</taxon>
        <taxon>Sinosporangium</taxon>
    </lineage>
</organism>